<accession>A0A5B8URU2</accession>
<evidence type="ECO:0000313" key="1">
    <source>
        <dbReference type="EMBL" id="QEC61111.1"/>
    </source>
</evidence>
<keyword evidence="2" id="KW-1185">Reference proteome</keyword>
<dbReference type="Pfam" id="PF19891">
    <property type="entry name" value="DUF6364"/>
    <property type="match status" value="1"/>
</dbReference>
<dbReference type="OrthoDB" id="6198066at2"/>
<reference evidence="1 2" key="1">
    <citation type="journal article" date="2017" name="Curr. Microbiol.">
        <title>Mucilaginibacter ginsenosidivorans sp. nov., Isolated from Soil of Ginseng Field.</title>
        <authorList>
            <person name="Kim M.M."/>
            <person name="Siddiqi M.Z."/>
            <person name="Im W.T."/>
        </authorList>
    </citation>
    <scope>NUCLEOTIDE SEQUENCE [LARGE SCALE GENOMIC DNA]</scope>
    <source>
        <strain evidence="1 2">Gsoil 3017</strain>
    </source>
</reference>
<dbReference type="InterPro" id="IPR045944">
    <property type="entry name" value="DUF6364"/>
</dbReference>
<sequence length="81" mass="9101">MTTKLTLTIEDHVIDSAKAYARKKGESLSNIVENYLKSITAQADKEIIISEKVSRMMGVIKLPGDYDYKTELGKAITKEHQ</sequence>
<evidence type="ECO:0000313" key="2">
    <source>
        <dbReference type="Proteomes" id="UP000321479"/>
    </source>
</evidence>
<dbReference type="Proteomes" id="UP000321479">
    <property type="component" value="Chromosome"/>
</dbReference>
<protein>
    <recommendedName>
        <fullName evidence="3">Antitoxin</fullName>
    </recommendedName>
</protein>
<dbReference type="KEGG" id="mgin:FRZ54_00455"/>
<dbReference type="AlphaFoldDB" id="A0A5B8URU2"/>
<dbReference type="EMBL" id="CP042436">
    <property type="protein sequence ID" value="QEC61111.1"/>
    <property type="molecule type" value="Genomic_DNA"/>
</dbReference>
<organism evidence="1 2">
    <name type="scientific">Mucilaginibacter ginsenosidivorans</name>
    <dbReference type="NCBI Taxonomy" id="398053"/>
    <lineage>
        <taxon>Bacteria</taxon>
        <taxon>Pseudomonadati</taxon>
        <taxon>Bacteroidota</taxon>
        <taxon>Sphingobacteriia</taxon>
        <taxon>Sphingobacteriales</taxon>
        <taxon>Sphingobacteriaceae</taxon>
        <taxon>Mucilaginibacter</taxon>
    </lineage>
</organism>
<dbReference type="RefSeq" id="WP_147029690.1">
    <property type="nucleotide sequence ID" value="NZ_CP042436.1"/>
</dbReference>
<gene>
    <name evidence="1" type="ORF">FRZ54_00455</name>
</gene>
<name>A0A5B8URU2_9SPHI</name>
<evidence type="ECO:0008006" key="3">
    <source>
        <dbReference type="Google" id="ProtNLM"/>
    </source>
</evidence>
<proteinExistence type="predicted"/>